<dbReference type="EMBL" id="FOSL01000003">
    <property type="protein sequence ID" value="SFK19199.1"/>
    <property type="molecule type" value="Genomic_DNA"/>
</dbReference>
<organism evidence="2 3">
    <name type="scientific">Neomesorhizobium albiziae</name>
    <dbReference type="NCBI Taxonomy" id="335020"/>
    <lineage>
        <taxon>Bacteria</taxon>
        <taxon>Pseudomonadati</taxon>
        <taxon>Pseudomonadota</taxon>
        <taxon>Alphaproteobacteria</taxon>
        <taxon>Hyphomicrobiales</taxon>
        <taxon>Phyllobacteriaceae</taxon>
        <taxon>Neomesorhizobium</taxon>
    </lineage>
</organism>
<evidence type="ECO:0000313" key="3">
    <source>
        <dbReference type="Proteomes" id="UP000323300"/>
    </source>
</evidence>
<dbReference type="AlphaFoldDB" id="A0A1I3XIN4"/>
<dbReference type="InterPro" id="IPR009956">
    <property type="entry name" value="Post-segregation_anti-tox_CcdA"/>
</dbReference>
<dbReference type="Pfam" id="PF07362">
    <property type="entry name" value="CcdA"/>
    <property type="match status" value="1"/>
</dbReference>
<protein>
    <submittedName>
        <fullName evidence="2">Antitoxin CcdA</fullName>
    </submittedName>
</protein>
<keyword evidence="3" id="KW-1185">Reference proteome</keyword>
<gene>
    <name evidence="2" type="ORF">SAMN04488498_103258</name>
</gene>
<keyword evidence="1" id="KW-1277">Toxin-antitoxin system</keyword>
<dbReference type="RefSeq" id="WP_210249666.1">
    <property type="nucleotide sequence ID" value="NZ_BSPE01000008.1"/>
</dbReference>
<sequence length="80" mass="8994">MARMSAQSQRKPTNMSIDSNLIAEAKELEVNISRAAEAGIAKAVADEKARRWLEENKEAIESSNRYVEENGLPLAKYRPF</sequence>
<evidence type="ECO:0000313" key="2">
    <source>
        <dbReference type="EMBL" id="SFK19199.1"/>
    </source>
</evidence>
<dbReference type="Proteomes" id="UP000323300">
    <property type="component" value="Unassembled WGS sequence"/>
</dbReference>
<accession>A0A1I3XIN4</accession>
<reference evidence="2 3" key="1">
    <citation type="submission" date="2016-10" db="EMBL/GenBank/DDBJ databases">
        <authorList>
            <person name="Varghese N."/>
            <person name="Submissions S."/>
        </authorList>
    </citation>
    <scope>NUCLEOTIDE SEQUENCE [LARGE SCALE GENOMIC DNA]</scope>
    <source>
        <strain evidence="2 3">DSM 21822</strain>
    </source>
</reference>
<evidence type="ECO:0000256" key="1">
    <source>
        <dbReference type="ARBA" id="ARBA00022649"/>
    </source>
</evidence>
<name>A0A1I3XIN4_9HYPH</name>
<proteinExistence type="predicted"/>